<proteinExistence type="inferred from homology"/>
<dbReference type="PANTHER" id="PTHR46268">
    <property type="entry name" value="STRESS RESPONSE PROTEIN NHAX"/>
    <property type="match status" value="1"/>
</dbReference>
<feature type="domain" description="UspA" evidence="2">
    <location>
        <begin position="2"/>
        <end position="141"/>
    </location>
</feature>
<dbReference type="CDD" id="cd00293">
    <property type="entry name" value="USP-like"/>
    <property type="match status" value="1"/>
</dbReference>
<dbReference type="InterPro" id="IPR006016">
    <property type="entry name" value="UspA"/>
</dbReference>
<sequence length="141" mass="15198">MKILLPVDGSSCSLRAVDQLIDHINCLREIPEIHVLHVHPPIPIGRVQAHVGKETLHAYYLEESQQHLLAAQQKLDAAGRFHTTHIHVGQPAEVIAKVAGELACDLIVIGTHGRGPVAGMVMGSVASRVLHLAACPVLFVK</sequence>
<comment type="similarity">
    <text evidence="1">Belongs to the universal stress protein A family.</text>
</comment>
<evidence type="ECO:0000259" key="2">
    <source>
        <dbReference type="Pfam" id="PF00582"/>
    </source>
</evidence>
<dbReference type="InterPro" id="IPR006015">
    <property type="entry name" value="Universal_stress_UspA"/>
</dbReference>
<dbReference type="AlphaFoldDB" id="A0A930FZI5"/>
<dbReference type="EMBL" id="JABZMI010000163">
    <property type="protein sequence ID" value="MBF1165181.1"/>
    <property type="molecule type" value="Genomic_DNA"/>
</dbReference>
<dbReference type="PRINTS" id="PR01438">
    <property type="entry name" value="UNVRSLSTRESS"/>
</dbReference>
<dbReference type="PANTHER" id="PTHR46268:SF6">
    <property type="entry name" value="UNIVERSAL STRESS PROTEIN UP12"/>
    <property type="match status" value="1"/>
</dbReference>
<name>A0A930FZI5_9RHOO</name>
<accession>A0A930FZI5</accession>
<evidence type="ECO:0000313" key="4">
    <source>
        <dbReference type="Proteomes" id="UP000718593"/>
    </source>
</evidence>
<reference evidence="3" key="1">
    <citation type="submission" date="2020-04" db="EMBL/GenBank/DDBJ databases">
        <title>Deep metagenomics examines the oral microbiome during advanced dental caries in children, revealing novel taxa and co-occurrences with host molecules.</title>
        <authorList>
            <person name="Baker J.L."/>
            <person name="Morton J.T."/>
            <person name="Dinis M."/>
            <person name="Alvarez R."/>
            <person name="Tran N.C."/>
            <person name="Knight R."/>
            <person name="Edlund A."/>
        </authorList>
    </citation>
    <scope>NUCLEOTIDE SEQUENCE</scope>
    <source>
        <strain evidence="3">JCVI_32_bin.24</strain>
    </source>
</reference>
<gene>
    <name evidence="3" type="ORF">HXL68_09075</name>
</gene>
<dbReference type="Proteomes" id="UP000718593">
    <property type="component" value="Unassembled WGS sequence"/>
</dbReference>
<comment type="caution">
    <text evidence="3">The sequence shown here is derived from an EMBL/GenBank/DDBJ whole genome shotgun (WGS) entry which is preliminary data.</text>
</comment>
<evidence type="ECO:0000313" key="3">
    <source>
        <dbReference type="EMBL" id="MBF1165181.1"/>
    </source>
</evidence>
<protein>
    <submittedName>
        <fullName evidence="3">Universal stress protein</fullName>
    </submittedName>
</protein>
<organism evidence="3 4">
    <name type="scientific">Dechloromonas agitata</name>
    <dbReference type="NCBI Taxonomy" id="73030"/>
    <lineage>
        <taxon>Bacteria</taxon>
        <taxon>Pseudomonadati</taxon>
        <taxon>Pseudomonadota</taxon>
        <taxon>Betaproteobacteria</taxon>
        <taxon>Rhodocyclales</taxon>
        <taxon>Azonexaceae</taxon>
        <taxon>Dechloromonas</taxon>
    </lineage>
</organism>
<dbReference type="Gene3D" id="3.40.50.620">
    <property type="entry name" value="HUPs"/>
    <property type="match status" value="1"/>
</dbReference>
<dbReference type="SUPFAM" id="SSF52402">
    <property type="entry name" value="Adenine nucleotide alpha hydrolases-like"/>
    <property type="match status" value="1"/>
</dbReference>
<dbReference type="InterPro" id="IPR014729">
    <property type="entry name" value="Rossmann-like_a/b/a_fold"/>
</dbReference>
<dbReference type="Pfam" id="PF00582">
    <property type="entry name" value="Usp"/>
    <property type="match status" value="1"/>
</dbReference>
<dbReference type="RefSeq" id="WP_274739986.1">
    <property type="nucleotide sequence ID" value="NZ_JARBJQ010000014.1"/>
</dbReference>
<evidence type="ECO:0000256" key="1">
    <source>
        <dbReference type="ARBA" id="ARBA00008791"/>
    </source>
</evidence>